<feature type="compositionally biased region" description="Basic and acidic residues" evidence="3">
    <location>
        <begin position="289"/>
        <end position="298"/>
    </location>
</feature>
<keyword evidence="2" id="KW-0539">Nucleus</keyword>
<evidence type="ECO:0000313" key="6">
    <source>
        <dbReference type="Proteomes" id="UP000694523"/>
    </source>
</evidence>
<sequence>MAGDLRGFALEKAEFISRRFRELLSSGEGYIRAHFGVDLSLKAEQWVILFLFTAAVGLLMLAVSCTGVCGGLLGGKKRRSLATSEGNTESDKASLAKSTAKSEEQRKKNKKKLTEKVAQTVHEAQTTLPMKKNKKKPKLDMKPTQQLSTAEGKEQDEGAWETKVSNREKRQQRKKERGPDDSGSPGGWSEEALKSSAGWTDVSLKMSTQMGSVDGPKWSGIPATQPWAQETQGDDDNLLLNVLNDIKNILILINILVYFFSSDWNAPVEHWGNYEEPSAVEPPVFSLKEQADPSDAAKSKKRRRKKKKTEEETASQARNSNIK</sequence>
<comment type="subcellular location">
    <subcellularLocation>
        <location evidence="1">Nucleus</location>
    </subcellularLocation>
</comment>
<keyword evidence="4" id="KW-1133">Transmembrane helix</keyword>
<evidence type="ECO:0000313" key="5">
    <source>
        <dbReference type="Ensembl" id="ENSNMLP00000002618.1"/>
    </source>
</evidence>
<feature type="region of interest" description="Disordered" evidence="3">
    <location>
        <begin position="210"/>
        <end position="229"/>
    </location>
</feature>
<dbReference type="InterPro" id="IPR031402">
    <property type="entry name" value="LYRIC"/>
</dbReference>
<keyword evidence="4" id="KW-0812">Transmembrane</keyword>
<name>A0A8C6WF24_9GOBI</name>
<feature type="region of interest" description="Disordered" evidence="3">
    <location>
        <begin position="79"/>
        <end position="195"/>
    </location>
</feature>
<keyword evidence="4" id="KW-0472">Membrane</keyword>
<feature type="transmembrane region" description="Helical" evidence="4">
    <location>
        <begin position="46"/>
        <end position="73"/>
    </location>
</feature>
<dbReference type="GO" id="GO:0045766">
    <property type="term" value="P:positive regulation of angiogenesis"/>
    <property type="evidence" value="ECO:0007669"/>
    <property type="project" value="InterPro"/>
</dbReference>
<dbReference type="GO" id="GO:0003712">
    <property type="term" value="F:transcription coregulator activity"/>
    <property type="evidence" value="ECO:0007669"/>
    <property type="project" value="TreeGrafter"/>
</dbReference>
<dbReference type="AlphaFoldDB" id="A0A8C6WF24"/>
<dbReference type="InterPro" id="IPR052305">
    <property type="entry name" value="TransReg_TumorExp"/>
</dbReference>
<dbReference type="GO" id="GO:0043066">
    <property type="term" value="P:negative regulation of apoptotic process"/>
    <property type="evidence" value="ECO:0007669"/>
    <property type="project" value="InterPro"/>
</dbReference>
<dbReference type="Ensembl" id="ENSNMLT00000003009.1">
    <property type="protein sequence ID" value="ENSNMLP00000002618.1"/>
    <property type="gene ID" value="ENSNMLG00000001913.1"/>
</dbReference>
<dbReference type="Proteomes" id="UP000694523">
    <property type="component" value="Unplaced"/>
</dbReference>
<accession>A0A8C6WF24</accession>
<organism evidence="5 6">
    <name type="scientific">Neogobius melanostomus</name>
    <name type="common">round goby</name>
    <dbReference type="NCBI Taxonomy" id="47308"/>
    <lineage>
        <taxon>Eukaryota</taxon>
        <taxon>Metazoa</taxon>
        <taxon>Chordata</taxon>
        <taxon>Craniata</taxon>
        <taxon>Vertebrata</taxon>
        <taxon>Euteleostomi</taxon>
        <taxon>Actinopterygii</taxon>
        <taxon>Neopterygii</taxon>
        <taxon>Teleostei</taxon>
        <taxon>Neoteleostei</taxon>
        <taxon>Acanthomorphata</taxon>
        <taxon>Gobiaria</taxon>
        <taxon>Gobiiformes</taxon>
        <taxon>Gobioidei</taxon>
        <taxon>Gobiidae</taxon>
        <taxon>Benthophilinae</taxon>
        <taxon>Neogobiini</taxon>
        <taxon>Neogobius</taxon>
    </lineage>
</organism>
<proteinExistence type="predicted"/>
<dbReference type="GO" id="GO:0005634">
    <property type="term" value="C:nucleus"/>
    <property type="evidence" value="ECO:0007669"/>
    <property type="project" value="UniProtKB-SubCell"/>
</dbReference>
<feature type="region of interest" description="Disordered" evidence="3">
    <location>
        <begin position="282"/>
        <end position="323"/>
    </location>
</feature>
<reference evidence="5" key="2">
    <citation type="submission" date="2025-09" db="UniProtKB">
        <authorList>
            <consortium name="Ensembl"/>
        </authorList>
    </citation>
    <scope>IDENTIFICATION</scope>
</reference>
<dbReference type="Pfam" id="PF15686">
    <property type="entry name" value="LYRIC"/>
    <property type="match status" value="2"/>
</dbReference>
<dbReference type="GO" id="GO:0043123">
    <property type="term" value="P:positive regulation of canonical NF-kappaB signal transduction"/>
    <property type="evidence" value="ECO:0007669"/>
    <property type="project" value="InterPro"/>
</dbReference>
<dbReference type="GO" id="GO:0006357">
    <property type="term" value="P:regulation of transcription by RNA polymerase II"/>
    <property type="evidence" value="ECO:0007669"/>
    <property type="project" value="TreeGrafter"/>
</dbReference>
<dbReference type="PANTHER" id="PTHR23251">
    <property type="entry name" value="LYSINE-RICH CEACAM1 CO-ISOLATED PROTEIN LYRIC PROTEIN"/>
    <property type="match status" value="1"/>
</dbReference>
<evidence type="ECO:0000256" key="1">
    <source>
        <dbReference type="ARBA" id="ARBA00004123"/>
    </source>
</evidence>
<evidence type="ECO:0000256" key="2">
    <source>
        <dbReference type="ARBA" id="ARBA00023242"/>
    </source>
</evidence>
<keyword evidence="6" id="KW-1185">Reference proteome</keyword>
<evidence type="ECO:0000256" key="4">
    <source>
        <dbReference type="SAM" id="Phobius"/>
    </source>
</evidence>
<protein>
    <recommendedName>
        <fullName evidence="7">LYRIC protein</fullName>
    </recommendedName>
</protein>
<evidence type="ECO:0008006" key="7">
    <source>
        <dbReference type="Google" id="ProtNLM"/>
    </source>
</evidence>
<evidence type="ECO:0000256" key="3">
    <source>
        <dbReference type="SAM" id="MobiDB-lite"/>
    </source>
</evidence>
<reference evidence="5" key="1">
    <citation type="submission" date="2025-08" db="UniProtKB">
        <authorList>
            <consortium name="Ensembl"/>
        </authorList>
    </citation>
    <scope>IDENTIFICATION</scope>
</reference>
<dbReference type="PANTHER" id="PTHR23251:SF0">
    <property type="entry name" value="PROTEIN LYRIC"/>
    <property type="match status" value="1"/>
</dbReference>
<feature type="compositionally biased region" description="Basic and acidic residues" evidence="3">
    <location>
        <begin position="89"/>
        <end position="106"/>
    </location>
</feature>